<sequence>MLDSYKLGSISVEIRETDHPNKLKVVCNDGNYRSEFTVRKYEYENYKRHMNQRIKNAYDEQYEEE</sequence>
<dbReference type="RefSeq" id="WP_073065619.1">
    <property type="nucleotide sequence ID" value="NZ_FQUS01000015.1"/>
</dbReference>
<proteinExistence type="predicted"/>
<keyword evidence="2" id="KW-1185">Reference proteome</keyword>
<accession>A0A1M5FM12</accession>
<dbReference type="AlphaFoldDB" id="A0A1M5FM12"/>
<dbReference type="OrthoDB" id="1525078at2"/>
<reference evidence="1 2" key="1">
    <citation type="submission" date="2016-11" db="EMBL/GenBank/DDBJ databases">
        <authorList>
            <person name="Jaros S."/>
            <person name="Januszkiewicz K."/>
            <person name="Wedrychowicz H."/>
        </authorList>
    </citation>
    <scope>NUCLEOTIDE SEQUENCE [LARGE SCALE GENOMIC DNA]</scope>
    <source>
        <strain evidence="1 2">DSM 21986</strain>
    </source>
</reference>
<name>A0A1M5FM12_9BACT</name>
<evidence type="ECO:0000313" key="2">
    <source>
        <dbReference type="Proteomes" id="UP000184041"/>
    </source>
</evidence>
<dbReference type="Proteomes" id="UP000184041">
    <property type="component" value="Unassembled WGS sequence"/>
</dbReference>
<protein>
    <submittedName>
        <fullName evidence="1">Uncharacterized protein</fullName>
    </submittedName>
</protein>
<evidence type="ECO:0000313" key="1">
    <source>
        <dbReference type="EMBL" id="SHF92627.1"/>
    </source>
</evidence>
<organism evidence="1 2">
    <name type="scientific">Fodinibius roseus</name>
    <dbReference type="NCBI Taxonomy" id="1194090"/>
    <lineage>
        <taxon>Bacteria</taxon>
        <taxon>Pseudomonadati</taxon>
        <taxon>Balneolota</taxon>
        <taxon>Balneolia</taxon>
        <taxon>Balneolales</taxon>
        <taxon>Balneolaceae</taxon>
        <taxon>Fodinibius</taxon>
    </lineage>
</organism>
<dbReference type="EMBL" id="FQUS01000015">
    <property type="protein sequence ID" value="SHF92627.1"/>
    <property type="molecule type" value="Genomic_DNA"/>
</dbReference>
<gene>
    <name evidence="1" type="ORF">SAMN05443144_11575</name>
</gene>